<dbReference type="InterPro" id="IPR050235">
    <property type="entry name" value="CK1_Ser-Thr_kinase"/>
</dbReference>
<dbReference type="GO" id="GO:0004672">
    <property type="term" value="F:protein kinase activity"/>
    <property type="evidence" value="ECO:0007669"/>
    <property type="project" value="InterPro"/>
</dbReference>
<dbReference type="AlphaFoldDB" id="A0A4V5ZXH7"/>
<dbReference type="OrthoDB" id="60033at2759"/>
<reference evidence="3 4" key="2">
    <citation type="journal article" date="2019" name="G3 (Bethesda)">
        <title>Hybrid Assembly of the Genome of the Entomopathogenic Nematode Steinernema carpocapsae Identifies the X-Chromosome.</title>
        <authorList>
            <person name="Serra L."/>
            <person name="Macchietto M."/>
            <person name="Macias-Munoz A."/>
            <person name="McGill C.J."/>
            <person name="Rodriguez I.M."/>
            <person name="Rodriguez B."/>
            <person name="Murad R."/>
            <person name="Mortazavi A."/>
        </authorList>
    </citation>
    <scope>NUCLEOTIDE SEQUENCE [LARGE SCALE GENOMIC DNA]</scope>
    <source>
        <strain evidence="3 4">ALL</strain>
    </source>
</reference>
<organism evidence="3 4">
    <name type="scientific">Steinernema carpocapsae</name>
    <name type="common">Entomopathogenic nematode</name>
    <dbReference type="NCBI Taxonomy" id="34508"/>
    <lineage>
        <taxon>Eukaryota</taxon>
        <taxon>Metazoa</taxon>
        <taxon>Ecdysozoa</taxon>
        <taxon>Nematoda</taxon>
        <taxon>Chromadorea</taxon>
        <taxon>Rhabditida</taxon>
        <taxon>Tylenchina</taxon>
        <taxon>Panagrolaimomorpha</taxon>
        <taxon>Strongyloidoidea</taxon>
        <taxon>Steinernematidae</taxon>
        <taxon>Steinernema</taxon>
    </lineage>
</organism>
<name>A0A4V5ZXH7_STECR</name>
<dbReference type="Gene3D" id="1.10.510.10">
    <property type="entry name" value="Transferase(Phosphotransferase) domain 1"/>
    <property type="match status" value="1"/>
</dbReference>
<feature type="compositionally biased region" description="Basic and acidic residues" evidence="1">
    <location>
        <begin position="32"/>
        <end position="48"/>
    </location>
</feature>
<dbReference type="InterPro" id="IPR000719">
    <property type="entry name" value="Prot_kinase_dom"/>
</dbReference>
<feature type="domain" description="Protein kinase" evidence="2">
    <location>
        <begin position="169"/>
        <end position="408"/>
    </location>
</feature>
<dbReference type="STRING" id="34508.A0A4V5ZXH7"/>
<dbReference type="PROSITE" id="PS50011">
    <property type="entry name" value="PROTEIN_KINASE_DOM"/>
    <property type="match status" value="1"/>
</dbReference>
<evidence type="ECO:0000259" key="2">
    <source>
        <dbReference type="PROSITE" id="PS50011"/>
    </source>
</evidence>
<sequence>MSEIPNKSKGKKQRSNRRRLQSNKVVEEDDVKTDAKVTARKENIKSQDAESPSEQPPIAKTPTAKKDAKKEKKDQDSGSVRRKACKEKDATLKGQNTAKSNMSKLKNIKKKLDKKKEARKAKKSPDVDRGDDEMLDENEYPMAECDYGNENFSDVVVKKGDIFEAGDDRYVAQHSFQGSFGTVDVCDESTNTKKMKIRVEHSTAKCRRLRVEQSFLETAASVDLERGWMFKQLVTKGRKEQIKFLVLNTIGPTLLDLQKKHNDRFSVSTVLRIGIDAVNCIEEVHKLGYIHRDIKPQVFSLSSDLRLVITHFGLTRTYLKGCSLQSTTTKRNRPMHADPRNPVLFLGSMRYASRYAHRQEDRGRRDDIESWFYMMTEMWTGQLLWKNDQIWTRSWKPRTRFSPKEASK</sequence>
<dbReference type="GO" id="GO:0005524">
    <property type="term" value="F:ATP binding"/>
    <property type="evidence" value="ECO:0007669"/>
    <property type="project" value="InterPro"/>
</dbReference>
<comment type="caution">
    <text evidence="3">The sequence shown here is derived from an EMBL/GenBank/DDBJ whole genome shotgun (WGS) entry which is preliminary data.</text>
</comment>
<dbReference type="Proteomes" id="UP000298663">
    <property type="component" value="Unassembled WGS sequence"/>
</dbReference>
<dbReference type="SUPFAM" id="SSF56112">
    <property type="entry name" value="Protein kinase-like (PK-like)"/>
    <property type="match status" value="1"/>
</dbReference>
<dbReference type="EMBL" id="AZBU02000012">
    <property type="protein sequence ID" value="TKR59705.1"/>
    <property type="molecule type" value="Genomic_DNA"/>
</dbReference>
<dbReference type="PANTHER" id="PTHR11909">
    <property type="entry name" value="CASEIN KINASE-RELATED"/>
    <property type="match status" value="1"/>
</dbReference>
<feature type="compositionally biased region" description="Basic residues" evidence="1">
    <location>
        <begin position="106"/>
        <end position="122"/>
    </location>
</feature>
<reference evidence="3 4" key="1">
    <citation type="journal article" date="2015" name="Genome Biol.">
        <title>Comparative genomics of Steinernema reveals deeply conserved gene regulatory networks.</title>
        <authorList>
            <person name="Dillman A.R."/>
            <person name="Macchietto M."/>
            <person name="Porter C.F."/>
            <person name="Rogers A."/>
            <person name="Williams B."/>
            <person name="Antoshechkin I."/>
            <person name="Lee M.M."/>
            <person name="Goodwin Z."/>
            <person name="Lu X."/>
            <person name="Lewis E.E."/>
            <person name="Goodrich-Blair H."/>
            <person name="Stock S.P."/>
            <person name="Adams B.J."/>
            <person name="Sternberg P.W."/>
            <person name="Mortazavi A."/>
        </authorList>
    </citation>
    <scope>NUCLEOTIDE SEQUENCE [LARGE SCALE GENOMIC DNA]</scope>
    <source>
        <strain evidence="3 4">ALL</strain>
    </source>
</reference>
<accession>A0A4V5ZXH7</accession>
<evidence type="ECO:0000313" key="4">
    <source>
        <dbReference type="Proteomes" id="UP000298663"/>
    </source>
</evidence>
<dbReference type="InterPro" id="IPR011009">
    <property type="entry name" value="Kinase-like_dom_sf"/>
</dbReference>
<gene>
    <name evidence="3" type="ORF">L596_029339</name>
</gene>
<feature type="region of interest" description="Disordered" evidence="1">
    <location>
        <begin position="1"/>
        <end position="135"/>
    </location>
</feature>
<evidence type="ECO:0000313" key="3">
    <source>
        <dbReference type="EMBL" id="TKR59705.1"/>
    </source>
</evidence>
<proteinExistence type="predicted"/>
<feature type="compositionally biased region" description="Basic and acidic residues" evidence="1">
    <location>
        <begin position="64"/>
        <end position="76"/>
    </location>
</feature>
<protein>
    <recommendedName>
        <fullName evidence="2">Protein kinase domain-containing protein</fullName>
    </recommendedName>
</protein>
<evidence type="ECO:0000256" key="1">
    <source>
        <dbReference type="SAM" id="MobiDB-lite"/>
    </source>
</evidence>
<feature type="compositionally biased region" description="Basic residues" evidence="1">
    <location>
        <begin position="8"/>
        <end position="21"/>
    </location>
</feature>
<keyword evidence="4" id="KW-1185">Reference proteome</keyword>